<name>A0A0D2DVD7_9EURO</name>
<feature type="region of interest" description="Disordered" evidence="1">
    <location>
        <begin position="16"/>
        <end position="36"/>
    </location>
</feature>
<feature type="compositionally biased region" description="Low complexity" evidence="1">
    <location>
        <begin position="262"/>
        <end position="280"/>
    </location>
</feature>
<dbReference type="HOGENOM" id="CLU_015562_2_0_1"/>
<dbReference type="OrthoDB" id="10261749at2759"/>
<feature type="compositionally biased region" description="Basic and acidic residues" evidence="1">
    <location>
        <begin position="390"/>
        <end position="409"/>
    </location>
</feature>
<dbReference type="SUPFAM" id="SSF53254">
    <property type="entry name" value="Phosphoglycerate mutase-like"/>
    <property type="match status" value="1"/>
</dbReference>
<dbReference type="InterPro" id="IPR029033">
    <property type="entry name" value="His_PPase_superfam"/>
</dbReference>
<feature type="compositionally biased region" description="Basic residues" evidence="1">
    <location>
        <begin position="417"/>
        <end position="434"/>
    </location>
</feature>
<protein>
    <submittedName>
        <fullName evidence="2">Uncharacterized protein</fullName>
    </submittedName>
</protein>
<feature type="compositionally biased region" description="Polar residues" evidence="1">
    <location>
        <begin position="435"/>
        <end position="446"/>
    </location>
</feature>
<dbReference type="Proteomes" id="UP000053342">
    <property type="component" value="Unassembled WGS sequence"/>
</dbReference>
<dbReference type="STRING" id="215243.A0A0D2DVD7"/>
<dbReference type="EMBL" id="KN847333">
    <property type="protein sequence ID" value="KIW46515.1"/>
    <property type="molecule type" value="Genomic_DNA"/>
</dbReference>
<dbReference type="VEuPathDB" id="FungiDB:PV06_02183"/>
<accession>A0A0D2DVD7</accession>
<feature type="compositionally biased region" description="Acidic residues" evidence="1">
    <location>
        <begin position="483"/>
        <end position="492"/>
    </location>
</feature>
<gene>
    <name evidence="2" type="ORF">PV06_02183</name>
</gene>
<dbReference type="Pfam" id="PF00300">
    <property type="entry name" value="His_Phos_1"/>
    <property type="match status" value="1"/>
</dbReference>
<feature type="compositionally biased region" description="Polar residues" evidence="1">
    <location>
        <begin position="324"/>
        <end position="333"/>
    </location>
</feature>
<keyword evidence="3" id="KW-1185">Reference proteome</keyword>
<evidence type="ECO:0000313" key="3">
    <source>
        <dbReference type="Proteomes" id="UP000053342"/>
    </source>
</evidence>
<dbReference type="CDD" id="cd07067">
    <property type="entry name" value="HP_PGM_like"/>
    <property type="match status" value="1"/>
</dbReference>
<dbReference type="Gene3D" id="3.40.50.1240">
    <property type="entry name" value="Phosphoglycerate mutase-like"/>
    <property type="match status" value="1"/>
</dbReference>
<reference evidence="2 3" key="1">
    <citation type="submission" date="2015-01" db="EMBL/GenBank/DDBJ databases">
        <title>The Genome Sequence of Exophiala oligosperma CBS72588.</title>
        <authorList>
            <consortium name="The Broad Institute Genomics Platform"/>
            <person name="Cuomo C."/>
            <person name="de Hoog S."/>
            <person name="Gorbushina A."/>
            <person name="Stielow B."/>
            <person name="Teixiera M."/>
            <person name="Abouelleil A."/>
            <person name="Chapman S.B."/>
            <person name="Priest M."/>
            <person name="Young S.K."/>
            <person name="Wortman J."/>
            <person name="Nusbaum C."/>
            <person name="Birren B."/>
        </authorList>
    </citation>
    <scope>NUCLEOTIDE SEQUENCE [LARGE SCALE GENOMIC DNA]</scope>
    <source>
        <strain evidence="2 3">CBS 72588</strain>
    </source>
</reference>
<feature type="region of interest" description="Disordered" evidence="1">
    <location>
        <begin position="255"/>
        <end position="522"/>
    </location>
</feature>
<dbReference type="AlphaFoldDB" id="A0A0D2DVD7"/>
<organism evidence="2 3">
    <name type="scientific">Exophiala oligosperma</name>
    <dbReference type="NCBI Taxonomy" id="215243"/>
    <lineage>
        <taxon>Eukaryota</taxon>
        <taxon>Fungi</taxon>
        <taxon>Dikarya</taxon>
        <taxon>Ascomycota</taxon>
        <taxon>Pezizomycotina</taxon>
        <taxon>Eurotiomycetes</taxon>
        <taxon>Chaetothyriomycetidae</taxon>
        <taxon>Chaetothyriales</taxon>
        <taxon>Herpotrichiellaceae</taxon>
        <taxon>Exophiala</taxon>
    </lineage>
</organism>
<dbReference type="GeneID" id="27354257"/>
<dbReference type="RefSeq" id="XP_016266731.1">
    <property type="nucleotide sequence ID" value="XM_016402834.1"/>
</dbReference>
<dbReference type="SMART" id="SM00855">
    <property type="entry name" value="PGAM"/>
    <property type="match status" value="1"/>
</dbReference>
<evidence type="ECO:0000256" key="1">
    <source>
        <dbReference type="SAM" id="MobiDB-lite"/>
    </source>
</evidence>
<feature type="compositionally biased region" description="Basic and acidic residues" evidence="1">
    <location>
        <begin position="289"/>
        <end position="323"/>
    </location>
</feature>
<feature type="compositionally biased region" description="Low complexity" evidence="1">
    <location>
        <begin position="334"/>
        <end position="353"/>
    </location>
</feature>
<dbReference type="InterPro" id="IPR052765">
    <property type="entry name" value="PGM-Related"/>
</dbReference>
<proteinExistence type="predicted"/>
<sequence length="522" mass="58866">MGKPRLIILIRHAQSEGNRDKRIHQTTPDHKVGLTSEGHTQALEAGQKLRALLRNDDTLHFFISPYRRTRETTEGILSGLCSNDPVPSPFQRSHIKVYEEPRLREQDFGNFQPGTDEVERLWRERAEYGHFFYRIPNGESGADVYDRVSSFNGSLWRRFSEDNMASVAILVTHGLCSRVFLMAWYHYSVEFFEDLRNINHCEFLVMKLGANGRYVLQNSLRRWSDLRRERAARKSISQSPVPVESIPVRRWASNRAAAHDPGSSGTGNVNSNSNSNGTNSHLPRPSRKNTADMFRDEREDVEDKRHQQQHQRRDSVNRARDRNQSQNKSHSQGQTRVQSTSSTLRTSLNNLALETSSRKPGLRAYLGRDGGGSRSGAASPFGSDDEESDGTPHSEFKVKGGFDNNDDHGYTQNQGHGHGHGHGHAGHGHGRRNSHVQQTPKLSASSLARALRGDFDLDGNNTGHSRSFDDRTAVADPLGDQPSDAEVEEADLEMGTKRQEELEMEHILEEERHERSHGGSVY</sequence>
<feature type="compositionally biased region" description="Basic and acidic residues" evidence="1">
    <location>
        <begin position="494"/>
        <end position="522"/>
    </location>
</feature>
<evidence type="ECO:0000313" key="2">
    <source>
        <dbReference type="EMBL" id="KIW46515.1"/>
    </source>
</evidence>
<dbReference type="InterPro" id="IPR013078">
    <property type="entry name" value="His_Pase_superF_clade-1"/>
</dbReference>
<dbReference type="PANTHER" id="PTHR46192">
    <property type="entry name" value="BROAD-RANGE ACID PHOSPHATASE DET1"/>
    <property type="match status" value="1"/>
</dbReference>